<dbReference type="Proteomes" id="UP000038055">
    <property type="component" value="Unassembled WGS sequence"/>
</dbReference>
<sequence length="48" mass="5784">MVLQENNKPVIAKKINVRVVFIVFKKLIAHYFSYKYLIMFPISLDYTF</sequence>
<organism evidence="1 2">
    <name type="scientific">Capnocytophaga cynodegmi</name>
    <dbReference type="NCBI Taxonomy" id="28189"/>
    <lineage>
        <taxon>Bacteria</taxon>
        <taxon>Pseudomonadati</taxon>
        <taxon>Bacteroidota</taxon>
        <taxon>Flavobacteriia</taxon>
        <taxon>Flavobacteriales</taxon>
        <taxon>Flavobacteriaceae</taxon>
        <taxon>Capnocytophaga</taxon>
    </lineage>
</organism>
<dbReference type="EMBL" id="CDOD01000004">
    <property type="protein sequence ID" value="CEN32708.1"/>
    <property type="molecule type" value="Genomic_DNA"/>
</dbReference>
<name>A0A0B7H547_9FLAO</name>
<gene>
    <name evidence="1" type="ORF">CCYN2B_120042</name>
</gene>
<evidence type="ECO:0000313" key="1">
    <source>
        <dbReference type="EMBL" id="CEN32708.1"/>
    </source>
</evidence>
<accession>A0A0B7H547</accession>
<reference evidence="2" key="1">
    <citation type="submission" date="2015-01" db="EMBL/GenBank/DDBJ databases">
        <authorList>
            <person name="MANFREDI Pablo"/>
        </authorList>
    </citation>
    <scope>NUCLEOTIDE SEQUENCE [LARGE SCALE GENOMIC DNA]</scope>
    <source>
        <strain evidence="2">Ccyn2B</strain>
    </source>
</reference>
<protein>
    <submittedName>
        <fullName evidence="1">Uncharacterized protein</fullName>
    </submittedName>
</protein>
<proteinExistence type="predicted"/>
<dbReference type="AlphaFoldDB" id="A0A0B7H547"/>
<evidence type="ECO:0000313" key="2">
    <source>
        <dbReference type="Proteomes" id="UP000038055"/>
    </source>
</evidence>
<keyword evidence="2" id="KW-1185">Reference proteome</keyword>